<dbReference type="SUPFAM" id="SSF63825">
    <property type="entry name" value="YWTD domain"/>
    <property type="match status" value="1"/>
</dbReference>
<protein>
    <recommendedName>
        <fullName evidence="1">Conserved hypothetical protein CHP03032 domain-containing protein</fullName>
    </recommendedName>
</protein>
<proteinExistence type="predicted"/>
<reference evidence="2" key="1">
    <citation type="submission" date="2013-08" db="EMBL/GenBank/DDBJ databases">
        <authorList>
            <person name="Mendez C."/>
            <person name="Richter M."/>
            <person name="Ferrer M."/>
            <person name="Sanchez J."/>
        </authorList>
    </citation>
    <scope>NUCLEOTIDE SEQUENCE</scope>
</reference>
<dbReference type="EMBL" id="AUZZ01006480">
    <property type="protein sequence ID" value="EQD46192.1"/>
    <property type="molecule type" value="Genomic_DNA"/>
</dbReference>
<organism evidence="2">
    <name type="scientific">mine drainage metagenome</name>
    <dbReference type="NCBI Taxonomy" id="410659"/>
    <lineage>
        <taxon>unclassified sequences</taxon>
        <taxon>metagenomes</taxon>
        <taxon>ecological metagenomes</taxon>
    </lineage>
</organism>
<dbReference type="InterPro" id="IPR017481">
    <property type="entry name" value="CHP03032"/>
</dbReference>
<name>T0ZNY3_9ZZZZ</name>
<dbReference type="AlphaFoldDB" id="T0ZNY3"/>
<evidence type="ECO:0000259" key="1">
    <source>
        <dbReference type="Pfam" id="PF16261"/>
    </source>
</evidence>
<feature type="non-terminal residue" evidence="2">
    <location>
        <position position="1"/>
    </location>
</feature>
<gene>
    <name evidence="2" type="ORF">B2A_08979</name>
</gene>
<dbReference type="Pfam" id="PF16261">
    <property type="entry name" value="DUF4915"/>
    <property type="match status" value="1"/>
</dbReference>
<reference evidence="2" key="2">
    <citation type="journal article" date="2014" name="ISME J.">
        <title>Microbial stratification in low pH oxic and suboxic macroscopic growths along an acid mine drainage.</title>
        <authorList>
            <person name="Mendez-Garcia C."/>
            <person name="Mesa V."/>
            <person name="Sprenger R.R."/>
            <person name="Richter M."/>
            <person name="Diez M.S."/>
            <person name="Solano J."/>
            <person name="Bargiela R."/>
            <person name="Golyshina O.V."/>
            <person name="Manteca A."/>
            <person name="Ramos J.L."/>
            <person name="Gallego J.R."/>
            <person name="Llorente I."/>
            <person name="Martins Dos Santos V.A."/>
            <person name="Jensen O.N."/>
            <person name="Pelaez A.I."/>
            <person name="Sanchez J."/>
            <person name="Ferrer M."/>
        </authorList>
    </citation>
    <scope>NUCLEOTIDE SEQUENCE</scope>
</reference>
<comment type="caution">
    <text evidence="2">The sequence shown here is derived from an EMBL/GenBank/DDBJ whole genome shotgun (WGS) entry which is preliminary data.</text>
</comment>
<accession>T0ZNY3</accession>
<evidence type="ECO:0000313" key="2">
    <source>
        <dbReference type="EMBL" id="EQD46192.1"/>
    </source>
</evidence>
<sequence>GETISVFLRRFEKIMGLDWDGTRLLLATRHALLVYSNSKVLAHRFREPGRYDALYLPRVSYPHPDLHIHDVALGPDRIWMVNTRFNCLAYPSDEHTFEPVWRPRFITDLVPEDRCHLNGLAMRNGQPAFVSALSETNTAGGWRDHKVAGGIVVDYASGEIVVRGLTMPHSPRVHEGSLYVLNSGAGELLRIDPDRGSTEVVCRLDGYLRGLTFSGSHALIGLCQARETQIFGGMPVEIAHDRLKCGLAVIDLRSGTRVGLLEITSGCTELFDIRVLTGQVRPAIVHADAPDALEAISVPGCYFWLRPENVIKD</sequence>
<feature type="domain" description="Conserved hypothetical protein CHP03032" evidence="1">
    <location>
        <begin position="3"/>
        <end position="284"/>
    </location>
</feature>
<dbReference type="NCBIfam" id="TIGR03032">
    <property type="entry name" value="TIGR03032 family protein"/>
    <property type="match status" value="1"/>
</dbReference>